<feature type="compositionally biased region" description="Polar residues" evidence="7">
    <location>
        <begin position="319"/>
        <end position="330"/>
    </location>
</feature>
<evidence type="ECO:0000256" key="5">
    <source>
        <dbReference type="ARBA" id="ARBA00023242"/>
    </source>
</evidence>
<accession>A0A5C3F1V1</accession>
<proteinExistence type="predicted"/>
<dbReference type="Proteomes" id="UP000323386">
    <property type="component" value="Unassembled WGS sequence"/>
</dbReference>
<feature type="compositionally biased region" description="Basic residues" evidence="7">
    <location>
        <begin position="52"/>
        <end position="65"/>
    </location>
</feature>
<dbReference type="SMART" id="SM00249">
    <property type="entry name" value="PHD"/>
    <property type="match status" value="1"/>
</dbReference>
<dbReference type="InterPro" id="IPR019786">
    <property type="entry name" value="Zinc_finger_PHD-type_CS"/>
</dbReference>
<sequence length="1080" mass="112593">MSATSAVPTPASSPNKPRPKGKDAAATTTAATTSQPGPVPSMTAAIVGARSPAKKPRASPSKRSKVGASMSASPIASTSQLTLQSNEPHAALDLAHILSTPRRGRRVGRIDMGWESPLADADRDGPTLSCPHTLPKASRVRKAFYDQDDLPETPSKRKASRAFAKDSTRPQRSLVDTHGWASAAMVSKVPLPDFSASPGFSPRPATTTPKGTGAPASDDRLDAEGLWSHFESPAAPTTPRLVPLEVAGLGRVAVHREFAGQIAEQAPYNNSSKPSTAIRRHGSFCSDYASGVSDASGTGSSLGTSTNPTSVGTPCPSGVSPSFSLCSQFPPSEPESPYKQANAKQVAAQKESQAQAQAHAHGSFSISPSSKAVSVIATASLLDNALYRPKLGGSHSVLQAGLPTLEWPDGPDGPWAAAGQHIDHLKQQRKEGVQKWLETDLDEESAAGTLEAAGSKHVHHPMVAKALLDRARKQGRQILAAVSASQTSPTKRSRGSKHKKKASRGGSNATPSRRKQEPLGTASSVTDTPSSRRSVATAASLARSDHSAIRGCKCGIEDESVVMVQCDHCRRWLHLPCVGIADIDELDDEWYCDECCERAINDHLSPASSLPATITSFADLSTPEGLQAAINMCEPVFALPSGTPIHRRGVALSSSIALAPSPPMLSVGQQVRPTSSSRRQVTGRSRAERVGWTMNEPGSPLARKSTTGSCAARHVAPETPSRSAAAAMHELAEVATTPSLLAGFSRSDWEPTRARAEGARPTTPSPRLAGLSTPSRWASGRKPSHAGGAFSIGLAEDDHPTAVDVFSTPSRLASGGAWGLAGYLGSQTPSRSLRGHQRMDSFSGGLSTPGRDLLAAGNFTAEPSTSHSVGGMSTLAFSSSSIDGGDDHHHSGPHFGDGGSYSLARAWQMHSPTSSTRAARSRQTSGFAGATPSSSSLLRTPELQPRRPSTSSLRGSRYDFDDPPTSSSPFPRTPTFDTGSPRYGGPSDRSAGRHHPPLGLGLPPPTSSSRLSKHSSGAAGPATTTALSSSYSANSVDLKDRVIGGGGGPPASTGKARQVSSEMPFGLGIGFDLDEVLDWS</sequence>
<dbReference type="AlphaFoldDB" id="A0A5C3F1V1"/>
<evidence type="ECO:0000313" key="10">
    <source>
        <dbReference type="EMBL" id="SPO37707.1"/>
    </source>
</evidence>
<dbReference type="PROSITE" id="PS50016">
    <property type="entry name" value="ZF_PHD_2"/>
    <property type="match status" value="1"/>
</dbReference>
<feature type="compositionally biased region" description="Low complexity" evidence="7">
    <location>
        <begin position="997"/>
        <end position="1032"/>
    </location>
</feature>
<feature type="compositionally biased region" description="Basic and acidic residues" evidence="7">
    <location>
        <begin position="747"/>
        <end position="758"/>
    </location>
</feature>
<keyword evidence="5" id="KW-0539">Nucleus</keyword>
<feature type="compositionally biased region" description="Low complexity" evidence="7">
    <location>
        <begin position="294"/>
        <end position="310"/>
    </location>
</feature>
<dbReference type="Gene3D" id="3.30.40.10">
    <property type="entry name" value="Zinc/RING finger domain, C3HC4 (zinc finger)"/>
    <property type="match status" value="1"/>
</dbReference>
<dbReference type="SUPFAM" id="SSF57903">
    <property type="entry name" value="FYVE/PHD zinc finger"/>
    <property type="match status" value="1"/>
</dbReference>
<feature type="domain" description="CW-type" evidence="9">
    <location>
        <begin position="557"/>
        <end position="616"/>
    </location>
</feature>
<dbReference type="InterPro" id="IPR001965">
    <property type="entry name" value="Znf_PHD"/>
</dbReference>
<feature type="region of interest" description="Disordered" evidence="7">
    <location>
        <begin position="1040"/>
        <end position="1059"/>
    </location>
</feature>
<keyword evidence="3 6" id="KW-0863">Zinc-finger</keyword>
<dbReference type="InterPro" id="IPR019787">
    <property type="entry name" value="Znf_PHD-finger"/>
</dbReference>
<dbReference type="PANTHER" id="PTHR46174:SF1">
    <property type="entry name" value="CXXC-TYPE ZINC FINGER PROTEIN 1"/>
    <property type="match status" value="1"/>
</dbReference>
<feature type="compositionally biased region" description="Polar residues" evidence="7">
    <location>
        <begin position="521"/>
        <end position="534"/>
    </location>
</feature>
<feature type="region of interest" description="Disordered" evidence="7">
    <location>
        <begin position="144"/>
        <end position="175"/>
    </location>
</feature>
<evidence type="ECO:0000313" key="11">
    <source>
        <dbReference type="Proteomes" id="UP000323386"/>
    </source>
</evidence>
<dbReference type="Pfam" id="PF00628">
    <property type="entry name" value="PHD"/>
    <property type="match status" value="1"/>
</dbReference>
<dbReference type="PROSITE" id="PS51050">
    <property type="entry name" value="ZF_CW"/>
    <property type="match status" value="1"/>
</dbReference>
<organism evidence="10 11">
    <name type="scientific">Pseudozyma flocculosa</name>
    <dbReference type="NCBI Taxonomy" id="84751"/>
    <lineage>
        <taxon>Eukaryota</taxon>
        <taxon>Fungi</taxon>
        <taxon>Dikarya</taxon>
        <taxon>Basidiomycota</taxon>
        <taxon>Ustilaginomycotina</taxon>
        <taxon>Ustilaginomycetes</taxon>
        <taxon>Ustilaginales</taxon>
        <taxon>Ustilaginaceae</taxon>
        <taxon>Pseudozyma</taxon>
    </lineage>
</organism>
<protein>
    <recommendedName>
        <fullName evidence="12">PHD-type domain-containing protein</fullName>
    </recommendedName>
</protein>
<reference evidence="10 11" key="1">
    <citation type="submission" date="2018-03" db="EMBL/GenBank/DDBJ databases">
        <authorList>
            <person name="Guldener U."/>
        </authorList>
    </citation>
    <scope>NUCLEOTIDE SEQUENCE [LARGE SCALE GENOMIC DNA]</scope>
    <source>
        <strain evidence="10 11">DAOM196992</strain>
    </source>
</reference>
<feature type="domain" description="PHD-type" evidence="8">
    <location>
        <begin position="549"/>
        <end position="598"/>
    </location>
</feature>
<feature type="compositionally biased region" description="Low complexity" evidence="7">
    <location>
        <begin position="339"/>
        <end position="361"/>
    </location>
</feature>
<evidence type="ECO:0000259" key="9">
    <source>
        <dbReference type="PROSITE" id="PS51050"/>
    </source>
</evidence>
<gene>
    <name evidence="10" type="ORF">PSFLO_03183</name>
</gene>
<feature type="compositionally biased region" description="Low complexity" evidence="7">
    <location>
        <begin position="24"/>
        <end position="33"/>
    </location>
</feature>
<feature type="region of interest" description="Disordered" evidence="7">
    <location>
        <begin position="195"/>
        <end position="220"/>
    </location>
</feature>
<feature type="region of interest" description="Disordered" evidence="7">
    <location>
        <begin position="742"/>
        <end position="784"/>
    </location>
</feature>
<feature type="compositionally biased region" description="Low complexity" evidence="7">
    <location>
        <begin position="1"/>
        <end position="14"/>
    </location>
</feature>
<keyword evidence="4" id="KW-0862">Zinc</keyword>
<dbReference type="InterPro" id="IPR011011">
    <property type="entry name" value="Znf_FYVE_PHD"/>
</dbReference>
<feature type="compositionally biased region" description="Low complexity" evidence="7">
    <location>
        <begin position="202"/>
        <end position="216"/>
    </location>
</feature>
<feature type="region of interest" description="Disordered" evidence="7">
    <location>
        <begin position="663"/>
        <end position="727"/>
    </location>
</feature>
<feature type="region of interest" description="Disordered" evidence="7">
    <location>
        <begin position="481"/>
        <end position="540"/>
    </location>
</feature>
<feature type="region of interest" description="Disordered" evidence="7">
    <location>
        <begin position="294"/>
        <end position="365"/>
    </location>
</feature>
<evidence type="ECO:0000256" key="1">
    <source>
        <dbReference type="ARBA" id="ARBA00004123"/>
    </source>
</evidence>
<evidence type="ECO:0000256" key="7">
    <source>
        <dbReference type="SAM" id="MobiDB-lite"/>
    </source>
</evidence>
<dbReference type="InterPro" id="IPR013083">
    <property type="entry name" value="Znf_RING/FYVE/PHD"/>
</dbReference>
<dbReference type="GO" id="GO:0048188">
    <property type="term" value="C:Set1C/COMPASS complex"/>
    <property type="evidence" value="ECO:0007669"/>
    <property type="project" value="InterPro"/>
</dbReference>
<feature type="compositionally biased region" description="Polar residues" evidence="7">
    <location>
        <begin position="70"/>
        <end position="84"/>
    </location>
</feature>
<dbReference type="PANTHER" id="PTHR46174">
    <property type="entry name" value="CXXC-TYPE ZINC FINGER PROTEIN 1"/>
    <property type="match status" value="1"/>
</dbReference>
<feature type="compositionally biased region" description="Low complexity" evidence="7">
    <location>
        <begin position="911"/>
        <end position="925"/>
    </location>
</feature>
<dbReference type="GO" id="GO:0045893">
    <property type="term" value="P:positive regulation of DNA-templated transcription"/>
    <property type="evidence" value="ECO:0007669"/>
    <property type="project" value="TreeGrafter"/>
</dbReference>
<dbReference type="PROSITE" id="PS01359">
    <property type="entry name" value="ZF_PHD_1"/>
    <property type="match status" value="1"/>
</dbReference>
<keyword evidence="11" id="KW-1185">Reference proteome</keyword>
<dbReference type="GO" id="GO:0008270">
    <property type="term" value="F:zinc ion binding"/>
    <property type="evidence" value="ECO:0007669"/>
    <property type="project" value="UniProtKB-KW"/>
</dbReference>
<dbReference type="OrthoDB" id="436852at2759"/>
<evidence type="ECO:0000256" key="4">
    <source>
        <dbReference type="ARBA" id="ARBA00022833"/>
    </source>
</evidence>
<dbReference type="EMBL" id="OOIP01000007">
    <property type="protein sequence ID" value="SPO37707.1"/>
    <property type="molecule type" value="Genomic_DNA"/>
</dbReference>
<evidence type="ECO:0000259" key="8">
    <source>
        <dbReference type="PROSITE" id="PS50016"/>
    </source>
</evidence>
<evidence type="ECO:0000256" key="2">
    <source>
        <dbReference type="ARBA" id="ARBA00022723"/>
    </source>
</evidence>
<feature type="compositionally biased region" description="Basic residues" evidence="7">
    <location>
        <begin position="491"/>
        <end position="503"/>
    </location>
</feature>
<feature type="compositionally biased region" description="Low complexity" evidence="7">
    <location>
        <begin position="963"/>
        <end position="978"/>
    </location>
</feature>
<evidence type="ECO:0000256" key="3">
    <source>
        <dbReference type="ARBA" id="ARBA00022771"/>
    </source>
</evidence>
<feature type="region of interest" description="Disordered" evidence="7">
    <location>
        <begin position="1"/>
        <end position="84"/>
    </location>
</feature>
<dbReference type="InterPro" id="IPR037869">
    <property type="entry name" value="Spp1/CFP1"/>
</dbReference>
<dbReference type="InterPro" id="IPR011124">
    <property type="entry name" value="Znf_CW"/>
</dbReference>
<feature type="compositionally biased region" description="Polar residues" evidence="7">
    <location>
        <begin position="667"/>
        <end position="683"/>
    </location>
</feature>
<evidence type="ECO:0008006" key="12">
    <source>
        <dbReference type="Google" id="ProtNLM"/>
    </source>
</evidence>
<comment type="subcellular location">
    <subcellularLocation>
        <location evidence="1">Nucleus</location>
    </subcellularLocation>
</comment>
<name>A0A5C3F1V1_9BASI</name>
<keyword evidence="2" id="KW-0479">Metal-binding</keyword>
<evidence type="ECO:0000256" key="6">
    <source>
        <dbReference type="PROSITE-ProRule" id="PRU00146"/>
    </source>
</evidence>
<feature type="region of interest" description="Disordered" evidence="7">
    <location>
        <begin position="908"/>
        <end position="1032"/>
    </location>
</feature>